<feature type="signal peptide" evidence="1">
    <location>
        <begin position="1"/>
        <end position="21"/>
    </location>
</feature>
<accession>A0ABP0FL57</accession>
<evidence type="ECO:0000256" key="1">
    <source>
        <dbReference type="SAM" id="SignalP"/>
    </source>
</evidence>
<protein>
    <recommendedName>
        <fullName evidence="2">Galaxin-like repeats domain-containing protein</fullName>
    </recommendedName>
</protein>
<dbReference type="InterPro" id="IPR056601">
    <property type="entry name" value="Galaxin_dom"/>
</dbReference>
<dbReference type="EMBL" id="CAWYQH010000068">
    <property type="protein sequence ID" value="CAK8680351.1"/>
    <property type="molecule type" value="Genomic_DNA"/>
</dbReference>
<sequence length="532" mass="60314">MVFNTFLVGAIIILNEGFTQAGPTGIITLPECNRNGRFCTYRNGTIFVCESKGLQCCWNQKRSTHQIITFTRGHYECCPETGTNYNMHTHICLNGQILKKSRDSESACAFTQRYDTNTEKCCLKNEKYGQVHFKNPSGICCNEKYLTDPQLDCCQGVIYNVTKQACCKSGDGDYTLHNNSNACCLNVPYNSAVQYCGDHGVQEKDQTEIRQCNGTPYDPTWHMCCGDTLADTRTHLCHWITGRLVLKPSYGIHHDKVCRTRHTLVSYYSGISDRSGERQVCIDGVGLVMLAQDENICYEAPNYKYNTNIHLCCGKEKFYELGMRDGKQCCKNGVFAYNPSIETCCPNDQIIAVPEQYGRCCGMAGYDSRTHTCKDGEIVEDECAAMGKPFQLEDCTISDQQLLDFNQKFHRSGLYVYFATVHGPPTEKGRGKRKVRKWKLENVEQLKNKGKKMTLVPSKGKKFSVTAKKCQCPYELVTGERYIFWSEKKFKGRKGLILNAMQTGYIKSFDAVMPISKADYLSQFFDRLFGTE</sequence>
<dbReference type="Proteomes" id="UP001642483">
    <property type="component" value="Unassembled WGS sequence"/>
</dbReference>
<keyword evidence="1" id="KW-0732">Signal</keyword>
<dbReference type="InterPro" id="IPR055284">
    <property type="entry name" value="Galaxin-like"/>
</dbReference>
<gene>
    <name evidence="3" type="ORF">CVLEPA_LOCUS10613</name>
</gene>
<evidence type="ECO:0000259" key="2">
    <source>
        <dbReference type="Pfam" id="PF24748"/>
    </source>
</evidence>
<evidence type="ECO:0000313" key="4">
    <source>
        <dbReference type="Proteomes" id="UP001642483"/>
    </source>
</evidence>
<reference evidence="3 4" key="1">
    <citation type="submission" date="2024-02" db="EMBL/GenBank/DDBJ databases">
        <authorList>
            <person name="Daric V."/>
            <person name="Darras S."/>
        </authorList>
    </citation>
    <scope>NUCLEOTIDE SEQUENCE [LARGE SCALE GENOMIC DNA]</scope>
</reference>
<dbReference type="Pfam" id="PF24748">
    <property type="entry name" value="Galaxin_repeat"/>
    <property type="match status" value="2"/>
</dbReference>
<feature type="chain" id="PRO_5046615933" description="Galaxin-like repeats domain-containing protein" evidence="1">
    <location>
        <begin position="22"/>
        <end position="532"/>
    </location>
</feature>
<keyword evidence="4" id="KW-1185">Reference proteome</keyword>
<dbReference type="PANTHER" id="PTHR34490">
    <property type="entry name" value="PROTEIN CBG12054-RELATED"/>
    <property type="match status" value="1"/>
</dbReference>
<evidence type="ECO:0000313" key="3">
    <source>
        <dbReference type="EMBL" id="CAK8680351.1"/>
    </source>
</evidence>
<name>A0ABP0FL57_CLALP</name>
<dbReference type="PANTHER" id="PTHR34490:SF1">
    <property type="entry name" value="GALAXIN-LIKE"/>
    <property type="match status" value="1"/>
</dbReference>
<feature type="domain" description="Galaxin-like repeats" evidence="2">
    <location>
        <begin position="278"/>
        <end position="381"/>
    </location>
</feature>
<proteinExistence type="predicted"/>
<organism evidence="3 4">
    <name type="scientific">Clavelina lepadiformis</name>
    <name type="common">Light-bulb sea squirt</name>
    <name type="synonym">Ascidia lepadiformis</name>
    <dbReference type="NCBI Taxonomy" id="159417"/>
    <lineage>
        <taxon>Eukaryota</taxon>
        <taxon>Metazoa</taxon>
        <taxon>Chordata</taxon>
        <taxon>Tunicata</taxon>
        <taxon>Ascidiacea</taxon>
        <taxon>Aplousobranchia</taxon>
        <taxon>Clavelinidae</taxon>
        <taxon>Clavelina</taxon>
    </lineage>
</organism>
<comment type="caution">
    <text evidence="3">The sequence shown here is derived from an EMBL/GenBank/DDBJ whole genome shotgun (WGS) entry which is preliminary data.</text>
</comment>
<feature type="domain" description="Galaxin-like repeats" evidence="2">
    <location>
        <begin position="132"/>
        <end position="233"/>
    </location>
</feature>